<dbReference type="Proteomes" id="UP001152797">
    <property type="component" value="Unassembled WGS sequence"/>
</dbReference>
<gene>
    <name evidence="1" type="ORF">C1SCF055_LOCUS12651</name>
</gene>
<feature type="non-terminal residue" evidence="1">
    <location>
        <position position="278"/>
    </location>
</feature>
<name>A0A9P1FSH3_9DINO</name>
<comment type="caution">
    <text evidence="1">The sequence shown here is derived from an EMBL/GenBank/DDBJ whole genome shotgun (WGS) entry which is preliminary data.</text>
</comment>
<dbReference type="EMBL" id="CAMXCT010000965">
    <property type="protein sequence ID" value="CAI3985175.1"/>
    <property type="molecule type" value="Genomic_DNA"/>
</dbReference>
<evidence type="ECO:0000313" key="2">
    <source>
        <dbReference type="EMBL" id="CAL1138550.1"/>
    </source>
</evidence>
<dbReference type="EMBL" id="CAMXCT020000965">
    <property type="protein sequence ID" value="CAL1138550.1"/>
    <property type="molecule type" value="Genomic_DNA"/>
</dbReference>
<evidence type="ECO:0000313" key="1">
    <source>
        <dbReference type="EMBL" id="CAI3985175.1"/>
    </source>
</evidence>
<organism evidence="1">
    <name type="scientific">Cladocopium goreaui</name>
    <dbReference type="NCBI Taxonomy" id="2562237"/>
    <lineage>
        <taxon>Eukaryota</taxon>
        <taxon>Sar</taxon>
        <taxon>Alveolata</taxon>
        <taxon>Dinophyceae</taxon>
        <taxon>Suessiales</taxon>
        <taxon>Symbiodiniaceae</taxon>
        <taxon>Cladocopium</taxon>
    </lineage>
</organism>
<accession>A0A9P1FSH3</accession>
<sequence>GGGFAVQMRGRSVSCLLPISAAFFLYASGAFTSLPSARRKLSVHRSAEGMCVGNCLQPDGSWKPTGEIEIQGPEEEAMADSVWQAFKSQYTGAAERGIYMDTPVGENDIKYRWRRLRDTFGVSSEEAVEIMETDALPLVIDADYVAKTFNAMVEGSSREKALEIVQRHPGILAAGPDVKGNMLQADVASNAINAARSPKYPGPLLPLPCPLPPCQLFAKLFANFVSTAGVCRRCSDESRGTARWRQGDAGARSGAGCFQRLVSTQLLSQRRLRSLQLL</sequence>
<evidence type="ECO:0000313" key="3">
    <source>
        <dbReference type="Proteomes" id="UP001152797"/>
    </source>
</evidence>
<dbReference type="EMBL" id="CAMXCT030000965">
    <property type="protein sequence ID" value="CAL4772487.1"/>
    <property type="molecule type" value="Genomic_DNA"/>
</dbReference>
<dbReference type="AlphaFoldDB" id="A0A9P1FSH3"/>
<reference evidence="1" key="1">
    <citation type="submission" date="2022-10" db="EMBL/GenBank/DDBJ databases">
        <authorList>
            <person name="Chen Y."/>
            <person name="Dougan E. K."/>
            <person name="Chan C."/>
            <person name="Rhodes N."/>
            <person name="Thang M."/>
        </authorList>
    </citation>
    <scope>NUCLEOTIDE SEQUENCE</scope>
</reference>
<proteinExistence type="predicted"/>
<protein>
    <submittedName>
        <fullName evidence="1">Uncharacterized protein</fullName>
    </submittedName>
</protein>
<dbReference type="OrthoDB" id="449062at2759"/>
<reference evidence="2" key="2">
    <citation type="submission" date="2024-04" db="EMBL/GenBank/DDBJ databases">
        <authorList>
            <person name="Chen Y."/>
            <person name="Shah S."/>
            <person name="Dougan E. K."/>
            <person name="Thang M."/>
            <person name="Chan C."/>
        </authorList>
    </citation>
    <scope>NUCLEOTIDE SEQUENCE [LARGE SCALE GENOMIC DNA]</scope>
</reference>
<keyword evidence="3" id="KW-1185">Reference proteome</keyword>